<evidence type="ECO:0000313" key="1">
    <source>
        <dbReference type="EMBL" id="THC86990.1"/>
    </source>
</evidence>
<name>A0A4S3IXC0_9EURO</name>
<dbReference type="VEuPathDB" id="FungiDB:EYZ11_013566"/>
<accession>A0A4S3IXC0</accession>
<keyword evidence="2" id="KW-1185">Reference proteome</keyword>
<dbReference type="AlphaFoldDB" id="A0A4S3IXC0"/>
<sequence>MYGIIKVTKFFKHPKRGIE</sequence>
<organism evidence="1 2">
    <name type="scientific">Aspergillus tanneri</name>
    <dbReference type="NCBI Taxonomy" id="1220188"/>
    <lineage>
        <taxon>Eukaryota</taxon>
        <taxon>Fungi</taxon>
        <taxon>Dikarya</taxon>
        <taxon>Ascomycota</taxon>
        <taxon>Pezizomycotina</taxon>
        <taxon>Eurotiomycetes</taxon>
        <taxon>Eurotiomycetidae</taxon>
        <taxon>Eurotiales</taxon>
        <taxon>Aspergillaceae</taxon>
        <taxon>Aspergillus</taxon>
        <taxon>Aspergillus subgen. Circumdati</taxon>
    </lineage>
</organism>
<reference evidence="1 2" key="1">
    <citation type="submission" date="2019-03" db="EMBL/GenBank/DDBJ databases">
        <title>The genome sequence of a newly discovered highly antifungal drug resistant Aspergillus species, Aspergillus tanneri NIH 1004.</title>
        <authorList>
            <person name="Mounaud S."/>
            <person name="Singh I."/>
            <person name="Joardar V."/>
            <person name="Pakala S."/>
            <person name="Pakala S."/>
            <person name="Venepally P."/>
            <person name="Hoover J."/>
            <person name="Nierman W."/>
            <person name="Chung J."/>
            <person name="Losada L."/>
        </authorList>
    </citation>
    <scope>NUCLEOTIDE SEQUENCE [LARGE SCALE GENOMIC DNA]</scope>
    <source>
        <strain evidence="1 2">NIH1004</strain>
    </source>
</reference>
<protein>
    <submittedName>
        <fullName evidence="1">Uncharacterized protein</fullName>
    </submittedName>
</protein>
<dbReference type="Proteomes" id="UP000308092">
    <property type="component" value="Unassembled WGS sequence"/>
</dbReference>
<comment type="caution">
    <text evidence="1">The sequence shown here is derived from an EMBL/GenBank/DDBJ whole genome shotgun (WGS) entry which is preliminary data.</text>
</comment>
<dbReference type="EMBL" id="SOSA01001661">
    <property type="protein sequence ID" value="THC86990.1"/>
    <property type="molecule type" value="Genomic_DNA"/>
</dbReference>
<proteinExistence type="predicted"/>
<gene>
    <name evidence="1" type="ORF">EYZ11_013566</name>
</gene>
<evidence type="ECO:0000313" key="2">
    <source>
        <dbReference type="Proteomes" id="UP000308092"/>
    </source>
</evidence>